<dbReference type="PANTHER" id="PTHR43000">
    <property type="entry name" value="DTDP-D-GLUCOSE 4,6-DEHYDRATASE-RELATED"/>
    <property type="match status" value="1"/>
</dbReference>
<feature type="domain" description="NAD-dependent epimerase/dehydratase" evidence="2">
    <location>
        <begin position="7"/>
        <end position="241"/>
    </location>
</feature>
<dbReference type="PRINTS" id="PR01713">
    <property type="entry name" value="NUCEPIMERASE"/>
</dbReference>
<comment type="similarity">
    <text evidence="1">Belongs to the NAD(P)-dependent epimerase/dehydratase family.</text>
</comment>
<accession>A0A0H3AAG1</accession>
<dbReference type="InterPro" id="IPR036291">
    <property type="entry name" value="NAD(P)-bd_dom_sf"/>
</dbReference>
<dbReference type="Gene3D" id="3.40.50.720">
    <property type="entry name" value="NAD(P)-binding Rossmann-like Domain"/>
    <property type="match status" value="1"/>
</dbReference>
<dbReference type="EMBL" id="CP000527">
    <property type="protein sequence ID" value="ABM29408.1"/>
    <property type="molecule type" value="Genomic_DNA"/>
</dbReference>
<dbReference type="RefSeq" id="WP_011792836.1">
    <property type="nucleotide sequence ID" value="NC_008751.1"/>
</dbReference>
<dbReference type="Pfam" id="PF01370">
    <property type="entry name" value="Epimerase"/>
    <property type="match status" value="1"/>
</dbReference>
<dbReference type="KEGG" id="dvl:Dvul_2392"/>
<protein>
    <submittedName>
        <fullName evidence="3">NAD-dependent epimerase/dehydratase</fullName>
    </submittedName>
</protein>
<evidence type="ECO:0000256" key="1">
    <source>
        <dbReference type="ARBA" id="ARBA00007637"/>
    </source>
</evidence>
<dbReference type="HOGENOM" id="CLU_007383_1_7_7"/>
<dbReference type="SUPFAM" id="SSF51735">
    <property type="entry name" value="NAD(P)-binding Rossmann-fold domains"/>
    <property type="match status" value="1"/>
</dbReference>
<evidence type="ECO:0000259" key="2">
    <source>
        <dbReference type="Pfam" id="PF01370"/>
    </source>
</evidence>
<evidence type="ECO:0000313" key="3">
    <source>
        <dbReference type="EMBL" id="ABM29408.1"/>
    </source>
</evidence>
<dbReference type="InterPro" id="IPR001509">
    <property type="entry name" value="Epimerase_deHydtase"/>
</dbReference>
<name>A0A0H3AAG1_NITV4</name>
<dbReference type="AlphaFoldDB" id="A0A0H3AAG1"/>
<sequence length="316" mass="34945">MSSFRACVLGASGFLGSHLVHHLLEAGCHVHAFSRVPRRNPLVTDELMSSCTVFTGDFFNAQDVERALEGCDVCFHLVSTTIPKTSNDDPSRDVRENLSGALDLLECVRRTGVRKVVYTSSGGAIYGKHLMPRISESHPTDPLCSYGIVKLAVEKYLALYHELYGIDYAALRISNPFGPLQRAGAEQGVIGVFLGRILRNEPLHVWGDGSVVRDYIYVEDVARALVLAARMKTEHHVFNIGSGAGLSLNEIIGMMRSVTGRDVVVKYDQNRAFDVPYSVLDVSRALDELDWKASIAFDEGLRRTWEWLCHGSCETA</sequence>
<evidence type="ECO:0000313" key="4">
    <source>
        <dbReference type="Proteomes" id="UP000009173"/>
    </source>
</evidence>
<organism evidence="3 4">
    <name type="scientific">Nitratidesulfovibrio vulgaris (strain DP4)</name>
    <name type="common">Desulfovibrio vulgaris</name>
    <dbReference type="NCBI Taxonomy" id="391774"/>
    <lineage>
        <taxon>Bacteria</taxon>
        <taxon>Pseudomonadati</taxon>
        <taxon>Thermodesulfobacteriota</taxon>
        <taxon>Desulfovibrionia</taxon>
        <taxon>Desulfovibrionales</taxon>
        <taxon>Desulfovibrionaceae</taxon>
        <taxon>Nitratidesulfovibrio</taxon>
    </lineage>
</organism>
<proteinExistence type="inferred from homology"/>
<dbReference type="Proteomes" id="UP000009173">
    <property type="component" value="Chromosome"/>
</dbReference>
<reference evidence="4" key="1">
    <citation type="journal article" date="2009" name="Environ. Microbiol.">
        <title>Contribution of mobile genetic elements to Desulfovibrio vulgaris genome plasticity.</title>
        <authorList>
            <person name="Walker C.B."/>
            <person name="Stolyar S."/>
            <person name="Chivian D."/>
            <person name="Pinel N."/>
            <person name="Gabster J.A."/>
            <person name="Dehal P.S."/>
            <person name="He Z."/>
            <person name="Yang Z.K."/>
            <person name="Yen H.C."/>
            <person name="Zhou J."/>
            <person name="Wall J.D."/>
            <person name="Hazen T.C."/>
            <person name="Arkin A.P."/>
            <person name="Stahl D.A."/>
        </authorList>
    </citation>
    <scope>NUCLEOTIDE SEQUENCE [LARGE SCALE GENOMIC DNA]</scope>
    <source>
        <strain evidence="4">DP4</strain>
    </source>
</reference>
<gene>
    <name evidence="3" type="ordered locus">Dvul_2392</name>
</gene>